<accession>A0A7S4PHA0</accession>
<keyword evidence="1" id="KW-0472">Membrane</keyword>
<dbReference type="EMBL" id="HBKR01036429">
    <property type="protein sequence ID" value="CAE2335110.1"/>
    <property type="molecule type" value="Transcribed_RNA"/>
</dbReference>
<dbReference type="InterPro" id="IPR012295">
    <property type="entry name" value="TBP_dom_sf"/>
</dbReference>
<organism evidence="2">
    <name type="scientific">Paramoeba aestuarina</name>
    <dbReference type="NCBI Taxonomy" id="180227"/>
    <lineage>
        <taxon>Eukaryota</taxon>
        <taxon>Amoebozoa</taxon>
        <taxon>Discosea</taxon>
        <taxon>Flabellinia</taxon>
        <taxon>Dactylopodida</taxon>
        <taxon>Paramoebidae</taxon>
        <taxon>Paramoeba</taxon>
    </lineage>
</organism>
<gene>
    <name evidence="2" type="ORF">NAES01612_LOCUS23832</name>
</gene>
<protein>
    <submittedName>
        <fullName evidence="2">Uncharacterized protein</fullName>
    </submittedName>
</protein>
<evidence type="ECO:0000256" key="1">
    <source>
        <dbReference type="SAM" id="Phobius"/>
    </source>
</evidence>
<dbReference type="AlphaFoldDB" id="A0A7S4PHA0"/>
<proteinExistence type="predicted"/>
<name>A0A7S4PHA0_9EUKA</name>
<feature type="transmembrane region" description="Helical" evidence="1">
    <location>
        <begin position="6"/>
        <end position="30"/>
    </location>
</feature>
<sequence>MTMACLGFGILVGVGGTLLLQAIIGLMWWFTLGRRQRLDRQNEAGYMIPNFVGDEESKQELSEDPGFLCTDEDVFTQSDREGDGEELSNEMKWRLDADATVEGGRFQWGWERYSERGDLVGMGIGLRPESAEIQQSLSRDYHICHKVSGPVDGHEVRYYLFAKLQFPPENLYLIELRVYFDEGKVEATVKSDCSCTKGRECTYCSSFLSYLRIAMRGLFSPQSITLLK</sequence>
<reference evidence="2" key="1">
    <citation type="submission" date="2021-01" db="EMBL/GenBank/DDBJ databases">
        <authorList>
            <person name="Corre E."/>
            <person name="Pelletier E."/>
            <person name="Niang G."/>
            <person name="Scheremetjew M."/>
            <person name="Finn R."/>
            <person name="Kale V."/>
            <person name="Holt S."/>
            <person name="Cochrane G."/>
            <person name="Meng A."/>
            <person name="Brown T."/>
            <person name="Cohen L."/>
        </authorList>
    </citation>
    <scope>NUCLEOTIDE SEQUENCE</scope>
    <source>
        <strain evidence="2">SoJaBio B1-5/56/2</strain>
    </source>
</reference>
<keyword evidence="1" id="KW-1133">Transmembrane helix</keyword>
<keyword evidence="1" id="KW-0812">Transmembrane</keyword>
<dbReference type="Gene3D" id="3.30.310.10">
    <property type="entry name" value="TATA-Binding Protein"/>
    <property type="match status" value="1"/>
</dbReference>
<evidence type="ECO:0000313" key="2">
    <source>
        <dbReference type="EMBL" id="CAE2335110.1"/>
    </source>
</evidence>